<dbReference type="AlphaFoldDB" id="A0AAJ0G6F2"/>
<protein>
    <submittedName>
        <fullName evidence="2">Uncharacterized protein</fullName>
    </submittedName>
</protein>
<feature type="region of interest" description="Disordered" evidence="1">
    <location>
        <begin position="84"/>
        <end position="105"/>
    </location>
</feature>
<evidence type="ECO:0000256" key="1">
    <source>
        <dbReference type="SAM" id="MobiDB-lite"/>
    </source>
</evidence>
<evidence type="ECO:0000313" key="2">
    <source>
        <dbReference type="EMBL" id="KAK3050619.1"/>
    </source>
</evidence>
<evidence type="ECO:0000313" key="3">
    <source>
        <dbReference type="Proteomes" id="UP001271007"/>
    </source>
</evidence>
<name>A0AAJ0G6F2_9PEZI</name>
<comment type="caution">
    <text evidence="2">The sequence shown here is derived from an EMBL/GenBank/DDBJ whole genome shotgun (WGS) entry which is preliminary data.</text>
</comment>
<accession>A0AAJ0G6F2</accession>
<keyword evidence="3" id="KW-1185">Reference proteome</keyword>
<proteinExistence type="predicted"/>
<reference evidence="2" key="1">
    <citation type="submission" date="2023-04" db="EMBL/GenBank/DDBJ databases">
        <title>Black Yeasts Isolated from many extreme environments.</title>
        <authorList>
            <person name="Coleine C."/>
            <person name="Stajich J.E."/>
            <person name="Selbmann L."/>
        </authorList>
    </citation>
    <scope>NUCLEOTIDE SEQUENCE</scope>
    <source>
        <strain evidence="2">CCFEE 5312</strain>
    </source>
</reference>
<organism evidence="2 3">
    <name type="scientific">Extremus antarcticus</name>
    <dbReference type="NCBI Taxonomy" id="702011"/>
    <lineage>
        <taxon>Eukaryota</taxon>
        <taxon>Fungi</taxon>
        <taxon>Dikarya</taxon>
        <taxon>Ascomycota</taxon>
        <taxon>Pezizomycotina</taxon>
        <taxon>Dothideomycetes</taxon>
        <taxon>Dothideomycetidae</taxon>
        <taxon>Mycosphaerellales</taxon>
        <taxon>Extremaceae</taxon>
        <taxon>Extremus</taxon>
    </lineage>
</organism>
<gene>
    <name evidence="2" type="ORF">LTR09_008259</name>
</gene>
<dbReference type="Proteomes" id="UP001271007">
    <property type="component" value="Unassembled WGS sequence"/>
</dbReference>
<dbReference type="EMBL" id="JAWDJX010000031">
    <property type="protein sequence ID" value="KAK3050619.1"/>
    <property type="molecule type" value="Genomic_DNA"/>
</dbReference>
<sequence>MGFFDVKEAKIKMRGWWCRLKASGCVRGWERKHFVRHDAECPECPRVGSAAQTRKRLQKRRAALPQHIAEKMGKKVPTANEAMRPTSNTCVEDRSRPATDGDLPPMCTDANNAVCTSMMQNQPLVEQLQKAIMQNREVRKEERQAGPRLDKLDQKVLRYDFRIQTIQQEIDDLEGGKEGTSTSQLADLQNRLLHAEKKRDASKAMSLEVDIDLDLKWRDRSQDVGDLLEIFDEILVKNDIIPAEDDVDLEEEDDHPSLASLDVTFDRPITTEVELSPEEREAKTLIDKYVSKRIKFYAVLATFDRREERFVDLEEARDIKKAAGEEVESSLAFDLERLDDTRRYTRNLAEAEEELEDAKAAAVAGGVQVPGSEVESGFVDMVDDGYRVSYDEAIKSLTNPVTVEKWLGGIGEEMLEPEEKVEETVEVDEWDATSVSPWETASAVAEGADRKRIDRWAKACVSS</sequence>